<evidence type="ECO:0000313" key="2">
    <source>
        <dbReference type="Proteomes" id="UP000623467"/>
    </source>
</evidence>
<keyword evidence="2" id="KW-1185">Reference proteome</keyword>
<dbReference type="AlphaFoldDB" id="A0A8H6X3W8"/>
<organism evidence="1 2">
    <name type="scientific">Mycena sanguinolenta</name>
    <dbReference type="NCBI Taxonomy" id="230812"/>
    <lineage>
        <taxon>Eukaryota</taxon>
        <taxon>Fungi</taxon>
        <taxon>Dikarya</taxon>
        <taxon>Basidiomycota</taxon>
        <taxon>Agaricomycotina</taxon>
        <taxon>Agaricomycetes</taxon>
        <taxon>Agaricomycetidae</taxon>
        <taxon>Agaricales</taxon>
        <taxon>Marasmiineae</taxon>
        <taxon>Mycenaceae</taxon>
        <taxon>Mycena</taxon>
    </lineage>
</organism>
<dbReference type="EMBL" id="JACAZH010000052">
    <property type="protein sequence ID" value="KAF7333665.1"/>
    <property type="molecule type" value="Genomic_DNA"/>
</dbReference>
<gene>
    <name evidence="1" type="ORF">MSAN_02409600</name>
</gene>
<evidence type="ECO:0000313" key="1">
    <source>
        <dbReference type="EMBL" id="KAF7333665.1"/>
    </source>
</evidence>
<accession>A0A8H6X3W8</accession>
<sequence length="152" mass="17710">MWLGLTHFTRTRCPAGSKRLRSPWPAPVEGLEGRPHKRRSRLINRSKPRAAVYCVRSLYIRYRALRNRLGSKSCNRSTARHPHQRKSSTLRAVPWTKEHAIKQDDLGAARCTGAAPRISRCKECRDARMYLTLRVSFARSRVARRRGYQREQ</sequence>
<reference evidence="1" key="1">
    <citation type="submission" date="2020-05" db="EMBL/GenBank/DDBJ databases">
        <title>Mycena genomes resolve the evolution of fungal bioluminescence.</title>
        <authorList>
            <person name="Tsai I.J."/>
        </authorList>
    </citation>
    <scope>NUCLEOTIDE SEQUENCE</scope>
    <source>
        <strain evidence="1">160909Yilan</strain>
    </source>
</reference>
<name>A0A8H6X3W8_9AGAR</name>
<proteinExistence type="predicted"/>
<dbReference type="Proteomes" id="UP000623467">
    <property type="component" value="Unassembled WGS sequence"/>
</dbReference>
<comment type="caution">
    <text evidence="1">The sequence shown here is derived from an EMBL/GenBank/DDBJ whole genome shotgun (WGS) entry which is preliminary data.</text>
</comment>
<protein>
    <submittedName>
        <fullName evidence="1">Uncharacterized protein</fullName>
    </submittedName>
</protein>